<organism evidence="3 4">
    <name type="scientific">Micromonospora auratinigra</name>
    <dbReference type="NCBI Taxonomy" id="261654"/>
    <lineage>
        <taxon>Bacteria</taxon>
        <taxon>Bacillati</taxon>
        <taxon>Actinomycetota</taxon>
        <taxon>Actinomycetes</taxon>
        <taxon>Micromonosporales</taxon>
        <taxon>Micromonosporaceae</taxon>
        <taxon>Micromonospora</taxon>
    </lineage>
</organism>
<keyword evidence="1" id="KW-0812">Transmembrane</keyword>
<dbReference type="STRING" id="261654.GA0070611_4390"/>
<dbReference type="PATRIC" id="fig|261654.4.peg.4450"/>
<dbReference type="Proteomes" id="UP000199385">
    <property type="component" value="Chromosome I"/>
</dbReference>
<evidence type="ECO:0000313" key="3">
    <source>
        <dbReference type="EMBL" id="SBT49368.1"/>
    </source>
</evidence>
<keyword evidence="1" id="KW-1133">Transmembrane helix</keyword>
<proteinExistence type="predicted"/>
<feature type="transmembrane region" description="Helical" evidence="1">
    <location>
        <begin position="194"/>
        <end position="212"/>
    </location>
</feature>
<evidence type="ECO:0000259" key="2">
    <source>
        <dbReference type="Pfam" id="PF02517"/>
    </source>
</evidence>
<reference evidence="4" key="1">
    <citation type="submission" date="2016-06" db="EMBL/GenBank/DDBJ databases">
        <authorList>
            <person name="Varghese N."/>
            <person name="Submissions Spin"/>
        </authorList>
    </citation>
    <scope>NUCLEOTIDE SEQUENCE [LARGE SCALE GENOMIC DNA]</scope>
    <source>
        <strain evidence="4">DSM 44815</strain>
    </source>
</reference>
<feature type="transmembrane region" description="Helical" evidence="1">
    <location>
        <begin position="163"/>
        <end position="187"/>
    </location>
</feature>
<feature type="transmembrane region" description="Helical" evidence="1">
    <location>
        <begin position="243"/>
        <end position="262"/>
    </location>
</feature>
<feature type="transmembrane region" description="Helical" evidence="1">
    <location>
        <begin position="80"/>
        <end position="102"/>
    </location>
</feature>
<dbReference type="Pfam" id="PF02517">
    <property type="entry name" value="Rce1-like"/>
    <property type="match status" value="1"/>
</dbReference>
<protein>
    <submittedName>
        <fullName evidence="3">CAAX protease self-immunity</fullName>
    </submittedName>
</protein>
<evidence type="ECO:0000313" key="4">
    <source>
        <dbReference type="Proteomes" id="UP000199385"/>
    </source>
</evidence>
<keyword evidence="1" id="KW-0472">Membrane</keyword>
<dbReference type="InterPro" id="IPR003675">
    <property type="entry name" value="Rce1/LyrA-like_dom"/>
</dbReference>
<evidence type="ECO:0000256" key="1">
    <source>
        <dbReference type="SAM" id="Phobius"/>
    </source>
</evidence>
<sequence length="270" mass="28664">MLPVGPRVRHSGPVTVDELTRPVSRRTLGTETLLVLGLSLGQSAVYALVSLIAKLTAAGPLSKQTASLNTSVTARPYLDLTYQLLGICFALLPVLLAVHLLARDPGDPARTLGIDAGRPGSDLARGAGLAALIGLPGLALFWAAAQLGLNATLVPAALPHLWWAVPVLILAAVQNAVLEEVIVVGYLVTRLRQLRWRLAAVVAASAVLRGSYHLYQGFGAFVGNAVMGVIFSLFFLRTRRVAPLIVAHTLLDVVAFVGYASLPKSWFSWL</sequence>
<keyword evidence="3" id="KW-0645">Protease</keyword>
<dbReference type="GO" id="GO:0004175">
    <property type="term" value="F:endopeptidase activity"/>
    <property type="evidence" value="ECO:0007669"/>
    <property type="project" value="UniProtKB-ARBA"/>
</dbReference>
<feature type="domain" description="CAAX prenyl protease 2/Lysostaphin resistance protein A-like" evidence="2">
    <location>
        <begin position="162"/>
        <end position="253"/>
    </location>
</feature>
<gene>
    <name evidence="3" type="ORF">GA0070611_4390</name>
</gene>
<keyword evidence="3" id="KW-0378">Hydrolase</keyword>
<name>A0A1A8ZZV2_9ACTN</name>
<keyword evidence="4" id="KW-1185">Reference proteome</keyword>
<accession>A0A1A8ZZV2</accession>
<dbReference type="GO" id="GO:0080120">
    <property type="term" value="P:CAAX-box protein maturation"/>
    <property type="evidence" value="ECO:0007669"/>
    <property type="project" value="UniProtKB-ARBA"/>
</dbReference>
<feature type="transmembrane region" description="Helical" evidence="1">
    <location>
        <begin position="123"/>
        <end position="143"/>
    </location>
</feature>
<feature type="transmembrane region" description="Helical" evidence="1">
    <location>
        <begin position="33"/>
        <end position="53"/>
    </location>
</feature>
<dbReference type="AlphaFoldDB" id="A0A1A8ZZV2"/>
<dbReference type="EMBL" id="LT594323">
    <property type="protein sequence ID" value="SBT49368.1"/>
    <property type="molecule type" value="Genomic_DNA"/>
</dbReference>
<feature type="transmembrane region" description="Helical" evidence="1">
    <location>
        <begin position="218"/>
        <end position="236"/>
    </location>
</feature>
<dbReference type="GO" id="GO:0006508">
    <property type="term" value="P:proteolysis"/>
    <property type="evidence" value="ECO:0007669"/>
    <property type="project" value="UniProtKB-KW"/>
</dbReference>